<evidence type="ECO:0000259" key="1">
    <source>
        <dbReference type="Pfam" id="PF13966"/>
    </source>
</evidence>
<dbReference type="OrthoDB" id="1937528at2759"/>
<reference evidence="3" key="1">
    <citation type="journal article" date="2017" name="Front. Plant Sci.">
        <title>Climate Clever Clovers: New Paradigm to Reduce the Environmental Footprint of Ruminants by Breeding Low Methanogenic Forages Utilizing Haplotype Variation.</title>
        <authorList>
            <person name="Kaur P."/>
            <person name="Appels R."/>
            <person name="Bayer P.E."/>
            <person name="Keeble-Gagnere G."/>
            <person name="Wang J."/>
            <person name="Hirakawa H."/>
            <person name="Shirasawa K."/>
            <person name="Vercoe P."/>
            <person name="Stefanova K."/>
            <person name="Durmic Z."/>
            <person name="Nichols P."/>
            <person name="Revell C."/>
            <person name="Isobe S.N."/>
            <person name="Edwards D."/>
            <person name="Erskine W."/>
        </authorList>
    </citation>
    <scope>NUCLEOTIDE SEQUENCE [LARGE SCALE GENOMIC DNA]</scope>
    <source>
        <strain evidence="3">cv. Daliak</strain>
    </source>
</reference>
<dbReference type="PANTHER" id="PTHR33116">
    <property type="entry name" value="REVERSE TRANSCRIPTASE ZINC-BINDING DOMAIN-CONTAINING PROTEIN-RELATED-RELATED"/>
    <property type="match status" value="1"/>
</dbReference>
<dbReference type="SUPFAM" id="SSF56219">
    <property type="entry name" value="DNase I-like"/>
    <property type="match status" value="1"/>
</dbReference>
<dbReference type="AlphaFoldDB" id="A0A2Z6NGX0"/>
<protein>
    <recommendedName>
        <fullName evidence="1">Reverse transcriptase zinc-binding domain-containing protein</fullName>
    </recommendedName>
</protein>
<name>A0A2Z6NGX0_TRISU</name>
<organism evidence="2 3">
    <name type="scientific">Trifolium subterraneum</name>
    <name type="common">Subterranean clover</name>
    <dbReference type="NCBI Taxonomy" id="3900"/>
    <lineage>
        <taxon>Eukaryota</taxon>
        <taxon>Viridiplantae</taxon>
        <taxon>Streptophyta</taxon>
        <taxon>Embryophyta</taxon>
        <taxon>Tracheophyta</taxon>
        <taxon>Spermatophyta</taxon>
        <taxon>Magnoliopsida</taxon>
        <taxon>eudicotyledons</taxon>
        <taxon>Gunneridae</taxon>
        <taxon>Pentapetalae</taxon>
        <taxon>rosids</taxon>
        <taxon>fabids</taxon>
        <taxon>Fabales</taxon>
        <taxon>Fabaceae</taxon>
        <taxon>Papilionoideae</taxon>
        <taxon>50 kb inversion clade</taxon>
        <taxon>NPAAA clade</taxon>
        <taxon>Hologalegina</taxon>
        <taxon>IRL clade</taxon>
        <taxon>Trifolieae</taxon>
        <taxon>Trifolium</taxon>
    </lineage>
</organism>
<accession>A0A2Z6NGX0</accession>
<proteinExistence type="predicted"/>
<dbReference type="InterPro" id="IPR026960">
    <property type="entry name" value="RVT-Znf"/>
</dbReference>
<gene>
    <name evidence="2" type="ORF">TSUD_248070</name>
</gene>
<feature type="domain" description="Reverse transcriptase zinc-binding" evidence="1">
    <location>
        <begin position="583"/>
        <end position="671"/>
    </location>
</feature>
<dbReference type="Gene3D" id="3.60.10.10">
    <property type="entry name" value="Endonuclease/exonuclease/phosphatase"/>
    <property type="match status" value="1"/>
</dbReference>
<evidence type="ECO:0000313" key="3">
    <source>
        <dbReference type="Proteomes" id="UP000242715"/>
    </source>
</evidence>
<keyword evidence="3" id="KW-1185">Reference proteome</keyword>
<sequence length="702" mass="80102">MIWVLTSPVPYISIFIVRSIEERRSSREGPRSSDHAPFNRFIDETALIDLPLSGRKFTWYKSDSLSMSRLDRFLLSEEWCLTWPNCTQVAQMRGLYDHCPLVLMSSEENWGPRPIRMLKYWKDVPGYYQFVRDKWNVLHIDGIATLKGRLSALEDNGEEDVLTAVEMEELHGITLASRGRGNAISAINANGIILQGVQPIRQVVFSHFAAHFKASTVDRPGVENLHFRQLTPNEGGNLTKPFSLEEVKAAVWDCDSYKSPGPDGINFGFIKDFGTEMQADNMHFMVEFHRNGRVISESQTAFVKDRQILDEILITNEAVDEARTKSWANVRAMRAALVLFMTMSGLTVNFNKSMLVGVNISESWLQAAENSLRCKVRQILFIYLGLPIGGNLRHLSFWEPVLTRIQNRLSGWKSCFLSFGGRLILLKSILTSLHVYVISFFKAPSGKWCWRMLVDKEGLWFRVLTARYGIERGRLREGGRSESSWWREIVRIQDGVANIGGGWFGESVRFQCLFDLTINKSSTVAECFSLGWGLGGVAWVWWRQLWAWEEEMLGECQALLHNFVLQDQSLDVWHWWPDPIRGYSVRETYQILTSHQSMPLANVEDLIWHKQVPLKVSIFTWILLHNMLPTKVNLANRGITTPEAQSCVAGCGALESAQHLFISCNTFGSLWLSVRSWRGVSSADPLETWQIILVSLLSNRLA</sequence>
<dbReference type="Pfam" id="PF13966">
    <property type="entry name" value="zf-RVT"/>
    <property type="match status" value="1"/>
</dbReference>
<dbReference type="EMBL" id="DF973995">
    <property type="protein sequence ID" value="GAU43818.1"/>
    <property type="molecule type" value="Genomic_DNA"/>
</dbReference>
<evidence type="ECO:0000313" key="2">
    <source>
        <dbReference type="EMBL" id="GAU43818.1"/>
    </source>
</evidence>
<dbReference type="Proteomes" id="UP000242715">
    <property type="component" value="Unassembled WGS sequence"/>
</dbReference>
<dbReference type="PANTHER" id="PTHR33116:SF78">
    <property type="entry name" value="OS12G0587133 PROTEIN"/>
    <property type="match status" value="1"/>
</dbReference>
<dbReference type="InterPro" id="IPR036691">
    <property type="entry name" value="Endo/exonu/phosph_ase_sf"/>
</dbReference>